<gene>
    <name evidence="13" type="ORF">K491DRAFT_676178</name>
</gene>
<keyword evidence="8" id="KW-0539">Nucleus</keyword>
<comment type="subcellular location">
    <subcellularLocation>
        <location evidence="1">Nucleus</location>
    </subcellularLocation>
</comment>
<evidence type="ECO:0000256" key="10">
    <source>
        <dbReference type="PROSITE-ProRule" id="PRU00176"/>
    </source>
</evidence>
<dbReference type="GO" id="GO:0005681">
    <property type="term" value="C:spliceosomal complex"/>
    <property type="evidence" value="ECO:0007669"/>
    <property type="project" value="UniProtKB-KW"/>
</dbReference>
<evidence type="ECO:0000256" key="7">
    <source>
        <dbReference type="ARBA" id="ARBA00023187"/>
    </source>
</evidence>
<dbReference type="SMART" id="SM00360">
    <property type="entry name" value="RRM"/>
    <property type="match status" value="2"/>
</dbReference>
<dbReference type="FunFam" id="3.30.70.330:FF:000039">
    <property type="entry name" value="U1 small nuclear ribonucleoprotein A"/>
    <property type="match status" value="1"/>
</dbReference>
<evidence type="ECO:0000259" key="12">
    <source>
        <dbReference type="PROSITE" id="PS50102"/>
    </source>
</evidence>
<evidence type="ECO:0000256" key="2">
    <source>
        <dbReference type="ARBA" id="ARBA00007243"/>
    </source>
</evidence>
<feature type="region of interest" description="Disordered" evidence="11">
    <location>
        <begin position="130"/>
        <end position="151"/>
    </location>
</feature>
<dbReference type="InterPro" id="IPR000504">
    <property type="entry name" value="RRM_dom"/>
</dbReference>
<dbReference type="InterPro" id="IPR035979">
    <property type="entry name" value="RBD_domain_sf"/>
</dbReference>
<comment type="similarity">
    <text evidence="2">Belongs to the RRM U1 A/B'' family.</text>
</comment>
<dbReference type="InterPro" id="IPR050374">
    <property type="entry name" value="RRT5_SRSF_SR"/>
</dbReference>
<dbReference type="PROSITE" id="PS50102">
    <property type="entry name" value="RRM"/>
    <property type="match status" value="2"/>
</dbReference>
<protein>
    <recommendedName>
        <fullName evidence="12">RRM domain-containing protein</fullName>
    </recommendedName>
</protein>
<evidence type="ECO:0000256" key="9">
    <source>
        <dbReference type="ARBA" id="ARBA00023274"/>
    </source>
</evidence>
<dbReference type="GO" id="GO:0003729">
    <property type="term" value="F:mRNA binding"/>
    <property type="evidence" value="ECO:0007669"/>
    <property type="project" value="TreeGrafter"/>
</dbReference>
<reference evidence="13" key="1">
    <citation type="journal article" date="2020" name="Stud. Mycol.">
        <title>101 Dothideomycetes genomes: a test case for predicting lifestyles and emergence of pathogens.</title>
        <authorList>
            <person name="Haridas S."/>
            <person name="Albert R."/>
            <person name="Binder M."/>
            <person name="Bloem J."/>
            <person name="Labutti K."/>
            <person name="Salamov A."/>
            <person name="Andreopoulos B."/>
            <person name="Baker S."/>
            <person name="Barry K."/>
            <person name="Bills G."/>
            <person name="Bluhm B."/>
            <person name="Cannon C."/>
            <person name="Castanera R."/>
            <person name="Culley D."/>
            <person name="Daum C."/>
            <person name="Ezra D."/>
            <person name="Gonzalez J."/>
            <person name="Henrissat B."/>
            <person name="Kuo A."/>
            <person name="Liang C."/>
            <person name="Lipzen A."/>
            <person name="Lutzoni F."/>
            <person name="Magnuson J."/>
            <person name="Mondo S."/>
            <person name="Nolan M."/>
            <person name="Ohm R."/>
            <person name="Pangilinan J."/>
            <person name="Park H.-J."/>
            <person name="Ramirez L."/>
            <person name="Alfaro M."/>
            <person name="Sun H."/>
            <person name="Tritt A."/>
            <person name="Yoshinaga Y."/>
            <person name="Zwiers L.-H."/>
            <person name="Turgeon B."/>
            <person name="Goodwin S."/>
            <person name="Spatafora J."/>
            <person name="Crous P."/>
            <person name="Grigoriev I."/>
        </authorList>
    </citation>
    <scope>NUCLEOTIDE SEQUENCE</scope>
    <source>
        <strain evidence="13">CBS 122681</strain>
    </source>
</reference>
<dbReference type="Pfam" id="PF00076">
    <property type="entry name" value="RRM_1"/>
    <property type="match status" value="2"/>
</dbReference>
<dbReference type="AlphaFoldDB" id="A0A6A6TIR4"/>
<dbReference type="EMBL" id="MU004312">
    <property type="protein sequence ID" value="KAF2658808.1"/>
    <property type="molecule type" value="Genomic_DNA"/>
</dbReference>
<keyword evidence="14" id="KW-1185">Reference proteome</keyword>
<feature type="domain" description="RRM" evidence="12">
    <location>
        <begin position="162"/>
        <end position="236"/>
    </location>
</feature>
<sequence>MATMEGVTTSGADNKYGVPIETVYVKNLNEYVKLETLKETLTAIFKHYGNVIDVEAKASLRRKGQAFIVYDAEQSAYDAALEMDGFELYGKAMKVEMAKTHSDKTLQLKASEDQFEQHKRERLTAKERKLAEEAARQQAQPTTTAEKRSTQVVPDQYVRPNKTLVLQNLPSDVDVEDLTAIFEKFEGFVEARSFAARAIGFAEFENEQFAITAKEATANMPVGEDRKPMKVTYQRQ</sequence>
<dbReference type="GO" id="GO:0006397">
    <property type="term" value="P:mRNA processing"/>
    <property type="evidence" value="ECO:0007669"/>
    <property type="project" value="UniProtKB-KW"/>
</dbReference>
<evidence type="ECO:0000256" key="4">
    <source>
        <dbReference type="ARBA" id="ARBA00022728"/>
    </source>
</evidence>
<feature type="domain" description="RRM" evidence="12">
    <location>
        <begin position="21"/>
        <end position="100"/>
    </location>
</feature>
<dbReference type="CDD" id="cd12247">
    <property type="entry name" value="RRM2_U1A_like"/>
    <property type="match status" value="1"/>
</dbReference>
<name>A0A6A6TIR4_9PLEO</name>
<keyword evidence="7" id="KW-0508">mRNA splicing</keyword>
<evidence type="ECO:0000256" key="11">
    <source>
        <dbReference type="SAM" id="MobiDB-lite"/>
    </source>
</evidence>
<keyword evidence="3" id="KW-0507">mRNA processing</keyword>
<dbReference type="GO" id="GO:0030532">
    <property type="term" value="C:small nuclear ribonucleoprotein complex"/>
    <property type="evidence" value="ECO:0007669"/>
    <property type="project" value="UniProtKB-ARBA"/>
</dbReference>
<dbReference type="FunFam" id="3.30.70.330:FF:000029">
    <property type="entry name" value="U2 small nuclear ribonucleoprotein B"/>
    <property type="match status" value="1"/>
</dbReference>
<keyword evidence="5" id="KW-0677">Repeat</keyword>
<evidence type="ECO:0000256" key="1">
    <source>
        <dbReference type="ARBA" id="ARBA00004123"/>
    </source>
</evidence>
<evidence type="ECO:0000256" key="6">
    <source>
        <dbReference type="ARBA" id="ARBA00022884"/>
    </source>
</evidence>
<keyword evidence="6 10" id="KW-0694">RNA-binding</keyword>
<proteinExistence type="inferred from homology"/>
<organism evidence="13 14">
    <name type="scientific">Lophiostoma macrostomum CBS 122681</name>
    <dbReference type="NCBI Taxonomy" id="1314788"/>
    <lineage>
        <taxon>Eukaryota</taxon>
        <taxon>Fungi</taxon>
        <taxon>Dikarya</taxon>
        <taxon>Ascomycota</taxon>
        <taxon>Pezizomycotina</taxon>
        <taxon>Dothideomycetes</taxon>
        <taxon>Pleosporomycetidae</taxon>
        <taxon>Pleosporales</taxon>
        <taxon>Lophiostomataceae</taxon>
        <taxon>Lophiostoma</taxon>
    </lineage>
</organism>
<dbReference type="Gene3D" id="3.30.70.330">
    <property type="match status" value="2"/>
</dbReference>
<keyword evidence="9" id="KW-0687">Ribonucleoprotein</keyword>
<dbReference type="OrthoDB" id="266020at2759"/>
<evidence type="ECO:0000256" key="5">
    <source>
        <dbReference type="ARBA" id="ARBA00022737"/>
    </source>
</evidence>
<dbReference type="SUPFAM" id="SSF54928">
    <property type="entry name" value="RNA-binding domain, RBD"/>
    <property type="match status" value="1"/>
</dbReference>
<evidence type="ECO:0000313" key="14">
    <source>
        <dbReference type="Proteomes" id="UP000799324"/>
    </source>
</evidence>
<accession>A0A6A6TIR4</accession>
<evidence type="ECO:0000256" key="3">
    <source>
        <dbReference type="ARBA" id="ARBA00022664"/>
    </source>
</evidence>
<dbReference type="InterPro" id="IPR012677">
    <property type="entry name" value="Nucleotide-bd_a/b_plait_sf"/>
</dbReference>
<dbReference type="Proteomes" id="UP000799324">
    <property type="component" value="Unassembled WGS sequence"/>
</dbReference>
<keyword evidence="4" id="KW-0747">Spliceosome</keyword>
<evidence type="ECO:0000256" key="8">
    <source>
        <dbReference type="ARBA" id="ARBA00023242"/>
    </source>
</evidence>
<dbReference type="PANTHER" id="PTHR23003">
    <property type="entry name" value="RNA RECOGNITION MOTIF RRM DOMAIN CONTAINING PROTEIN"/>
    <property type="match status" value="1"/>
</dbReference>
<dbReference type="GO" id="GO:0005737">
    <property type="term" value="C:cytoplasm"/>
    <property type="evidence" value="ECO:0007669"/>
    <property type="project" value="TreeGrafter"/>
</dbReference>
<dbReference type="PANTHER" id="PTHR23003:SF62">
    <property type="entry name" value="SERINE_ARGININE (SR)-TYPE SHUTTLING MRNA BINDING PROTEIN NPL3"/>
    <property type="match status" value="1"/>
</dbReference>
<evidence type="ECO:0000313" key="13">
    <source>
        <dbReference type="EMBL" id="KAF2658808.1"/>
    </source>
</evidence>
<dbReference type="GO" id="GO:0008380">
    <property type="term" value="P:RNA splicing"/>
    <property type="evidence" value="ECO:0007669"/>
    <property type="project" value="UniProtKB-KW"/>
</dbReference>